<dbReference type="PANTHER" id="PTHR46743:SF2">
    <property type="entry name" value="TEICHOIC ACIDS EXPORT ATP-BINDING PROTEIN TAGH"/>
    <property type="match status" value="1"/>
</dbReference>
<comment type="similarity">
    <text evidence="1">Belongs to the ABC transporter superfamily.</text>
</comment>
<dbReference type="RefSeq" id="WP_011520131.1">
    <property type="nucleotide sequence ID" value="NC_007974.2"/>
</dbReference>
<dbReference type="GO" id="GO:0005524">
    <property type="term" value="F:ATP binding"/>
    <property type="evidence" value="ECO:0007669"/>
    <property type="project" value="UniProtKB-KW"/>
</dbReference>
<keyword evidence="9" id="KW-1185">Reference proteome</keyword>
<dbReference type="InterPro" id="IPR003593">
    <property type="entry name" value="AAA+_ATPase"/>
</dbReference>
<evidence type="ECO:0000313" key="8">
    <source>
        <dbReference type="EMBL" id="ABF12590.1"/>
    </source>
</evidence>
<name>Q1LB86_CUPMC</name>
<geneLocation type="plasmid" evidence="8 9">
    <name>megaplasmid</name>
</geneLocation>
<dbReference type="GO" id="GO:0140359">
    <property type="term" value="F:ABC-type transporter activity"/>
    <property type="evidence" value="ECO:0007669"/>
    <property type="project" value="InterPro"/>
</dbReference>
<protein>
    <submittedName>
        <fullName evidence="8">Polysialic acid transport ATP-binding protein kpsT</fullName>
    </submittedName>
</protein>
<dbReference type="eggNOG" id="COG1134">
    <property type="taxonomic scope" value="Bacteria"/>
</dbReference>
<gene>
    <name evidence="8" type="primary">kpsT</name>
    <name evidence="8" type="ordered locus">Rmet_5731</name>
</gene>
<proteinExistence type="inferred from homology"/>
<organism evidence="8 9">
    <name type="scientific">Cupriavidus metallidurans (strain ATCC 43123 / DSM 2839 / NBRC 102507 / CH34)</name>
    <name type="common">Ralstonia metallidurans</name>
    <dbReference type="NCBI Taxonomy" id="266264"/>
    <lineage>
        <taxon>Bacteria</taxon>
        <taxon>Pseudomonadati</taxon>
        <taxon>Pseudomonadota</taxon>
        <taxon>Betaproteobacteria</taxon>
        <taxon>Burkholderiales</taxon>
        <taxon>Burkholderiaceae</taxon>
        <taxon>Cupriavidus</taxon>
    </lineage>
</organism>
<evidence type="ECO:0000256" key="4">
    <source>
        <dbReference type="ARBA" id="ARBA00022519"/>
    </source>
</evidence>
<sequence>MIELRQVWKRYSGHHSRNWVLRDINLCIRQGDRVGLIGRNGAGKSTLLNLIGGMDHPSRGQVRRDGKLSWTLGLNGGFQGALSGEQNARFVFRIHGVPDQEIAERTNFVHVFSELGDYFFAPMKTYSSGMRSRLAFALSLAFRFDTYLVDELIAVGDEKFKKKSKKAFEDLIASAGLIMVSHDEGTLKNFCEKGILMSNGAAYWFDDIADALSEYKKSINA</sequence>
<evidence type="ECO:0000256" key="6">
    <source>
        <dbReference type="ARBA" id="ARBA00022840"/>
    </source>
</evidence>
<dbReference type="InterPro" id="IPR015860">
    <property type="entry name" value="ABC_transpr_TagH-like"/>
</dbReference>
<dbReference type="EMBL" id="CP000353">
    <property type="protein sequence ID" value="ABF12590.1"/>
    <property type="molecule type" value="Genomic_DNA"/>
</dbReference>
<reference evidence="9" key="1">
    <citation type="journal article" date="2010" name="PLoS ONE">
        <title>The complete genome sequence of Cupriavidus metallidurans strain CH34, a master survivalist in harsh and anthropogenic environments.</title>
        <authorList>
            <person name="Janssen P.J."/>
            <person name="Van Houdt R."/>
            <person name="Moors H."/>
            <person name="Monsieurs P."/>
            <person name="Morin N."/>
            <person name="Michaux A."/>
            <person name="Benotmane M.A."/>
            <person name="Leys N."/>
            <person name="Vallaeys T."/>
            <person name="Lapidus A."/>
            <person name="Monchy S."/>
            <person name="Medigue C."/>
            <person name="Taghavi S."/>
            <person name="McCorkle S."/>
            <person name="Dunn J."/>
            <person name="van der Lelie D."/>
            <person name="Mergeay M."/>
        </authorList>
    </citation>
    <scope>NUCLEOTIDE SEQUENCE [LARGE SCALE GENOMIC DNA]</scope>
    <source>
        <strain evidence="9">ATCC 43123 / DSM 2839 / NBRC 102507 / CH34</strain>
    </source>
</reference>
<evidence type="ECO:0000313" key="9">
    <source>
        <dbReference type="Proteomes" id="UP000002429"/>
    </source>
</evidence>
<keyword evidence="4" id="KW-0472">Membrane</keyword>
<dbReference type="KEGG" id="rme:Rmet_5731"/>
<evidence type="ECO:0000256" key="3">
    <source>
        <dbReference type="ARBA" id="ARBA00022475"/>
    </source>
</evidence>
<dbReference type="PROSITE" id="PS00211">
    <property type="entry name" value="ABC_TRANSPORTER_1"/>
    <property type="match status" value="1"/>
</dbReference>
<dbReference type="InterPro" id="IPR003439">
    <property type="entry name" value="ABC_transporter-like_ATP-bd"/>
</dbReference>
<dbReference type="CDD" id="cd03220">
    <property type="entry name" value="ABC_KpsT_Wzt"/>
    <property type="match status" value="1"/>
</dbReference>
<dbReference type="Proteomes" id="UP000002429">
    <property type="component" value="Plasmid megaplasmid"/>
</dbReference>
<dbReference type="GO" id="GO:0016020">
    <property type="term" value="C:membrane"/>
    <property type="evidence" value="ECO:0007669"/>
    <property type="project" value="InterPro"/>
</dbReference>
<dbReference type="InterPro" id="IPR017871">
    <property type="entry name" value="ABC_transporter-like_CS"/>
</dbReference>
<dbReference type="Gene3D" id="3.40.50.300">
    <property type="entry name" value="P-loop containing nucleotide triphosphate hydrolases"/>
    <property type="match status" value="1"/>
</dbReference>
<evidence type="ECO:0000256" key="5">
    <source>
        <dbReference type="ARBA" id="ARBA00022741"/>
    </source>
</evidence>
<keyword evidence="3" id="KW-1003">Cell membrane</keyword>
<feature type="domain" description="ABC transporter" evidence="7">
    <location>
        <begin position="2"/>
        <end position="221"/>
    </location>
</feature>
<keyword evidence="6 8" id="KW-0067">ATP-binding</keyword>
<evidence type="ECO:0000259" key="7">
    <source>
        <dbReference type="PROSITE" id="PS50893"/>
    </source>
</evidence>
<dbReference type="InterPro" id="IPR050683">
    <property type="entry name" value="Bact_Polysacc_Export_ATP-bd"/>
</dbReference>
<accession>Q1LB86</accession>
<evidence type="ECO:0000256" key="1">
    <source>
        <dbReference type="ARBA" id="ARBA00005417"/>
    </source>
</evidence>
<dbReference type="PROSITE" id="PS50893">
    <property type="entry name" value="ABC_TRANSPORTER_2"/>
    <property type="match status" value="1"/>
</dbReference>
<dbReference type="AlphaFoldDB" id="Q1LB86"/>
<keyword evidence="2" id="KW-0813">Transport</keyword>
<dbReference type="HOGENOM" id="CLU_000604_1_2_4"/>
<keyword evidence="4" id="KW-0997">Cell inner membrane</keyword>
<dbReference type="GO" id="GO:0016887">
    <property type="term" value="F:ATP hydrolysis activity"/>
    <property type="evidence" value="ECO:0007669"/>
    <property type="project" value="InterPro"/>
</dbReference>
<dbReference type="PANTHER" id="PTHR46743">
    <property type="entry name" value="TEICHOIC ACIDS EXPORT ATP-BINDING PROTEIN TAGH"/>
    <property type="match status" value="1"/>
</dbReference>
<dbReference type="InterPro" id="IPR027417">
    <property type="entry name" value="P-loop_NTPase"/>
</dbReference>
<dbReference type="Pfam" id="PF00005">
    <property type="entry name" value="ABC_tran"/>
    <property type="match status" value="1"/>
</dbReference>
<evidence type="ECO:0000256" key="2">
    <source>
        <dbReference type="ARBA" id="ARBA00022448"/>
    </source>
</evidence>
<dbReference type="SUPFAM" id="SSF52540">
    <property type="entry name" value="P-loop containing nucleoside triphosphate hydrolases"/>
    <property type="match status" value="1"/>
</dbReference>
<dbReference type="SMART" id="SM00382">
    <property type="entry name" value="AAA"/>
    <property type="match status" value="1"/>
</dbReference>
<keyword evidence="8" id="KW-0614">Plasmid</keyword>
<keyword evidence="5" id="KW-0547">Nucleotide-binding</keyword>